<sequence length="204" mass="23718">MEGGEANNLPKIVDYEVKKQDIIEKAKEVFAKRGYYNTNISDISENCGMGRTTIYQYFKNKDEIFYYSVEDVLAEIQRKVEIIIEDDTLSFIEKLKKLIFELASEYEHNYIFVLLAEIWIIGKKQRNEFLESLAVYVEDLKKSIRDLISRGIEAKEIKPVDSESMANTIYYFIESLMIQVSANRNVDIKKKISSVNILIDGLKV</sequence>
<dbReference type="PANTHER" id="PTHR43479:SF11">
    <property type="entry name" value="ACREF_ENVCD OPERON REPRESSOR-RELATED"/>
    <property type="match status" value="1"/>
</dbReference>
<evidence type="ECO:0000313" key="5">
    <source>
        <dbReference type="Proteomes" id="UP000184389"/>
    </source>
</evidence>
<name>A0A1M5Z5S6_9FIRM</name>
<dbReference type="InterPro" id="IPR036271">
    <property type="entry name" value="Tet_transcr_reg_TetR-rel_C_sf"/>
</dbReference>
<dbReference type="PANTHER" id="PTHR43479">
    <property type="entry name" value="ACREF/ENVCD OPERON REPRESSOR-RELATED"/>
    <property type="match status" value="1"/>
</dbReference>
<dbReference type="AlphaFoldDB" id="A0A1M5Z5S6"/>
<dbReference type="InterPro" id="IPR001647">
    <property type="entry name" value="HTH_TetR"/>
</dbReference>
<reference evidence="4 5" key="1">
    <citation type="submission" date="2016-11" db="EMBL/GenBank/DDBJ databases">
        <authorList>
            <person name="Jaros S."/>
            <person name="Januszkiewicz K."/>
            <person name="Wedrychowicz H."/>
        </authorList>
    </citation>
    <scope>NUCLEOTIDE SEQUENCE [LARGE SCALE GENOMIC DNA]</scope>
    <source>
        <strain evidence="4 5">DSM 13106</strain>
    </source>
</reference>
<keyword evidence="1 2" id="KW-0238">DNA-binding</keyword>
<dbReference type="Gene3D" id="1.10.10.60">
    <property type="entry name" value="Homeodomain-like"/>
    <property type="match status" value="1"/>
</dbReference>
<dbReference type="InterPro" id="IPR050624">
    <property type="entry name" value="HTH-type_Tx_Regulator"/>
</dbReference>
<dbReference type="PRINTS" id="PR00455">
    <property type="entry name" value="HTHTETR"/>
</dbReference>
<protein>
    <submittedName>
        <fullName evidence="4">Transcriptional regulator, TetR family</fullName>
    </submittedName>
</protein>
<dbReference type="InterPro" id="IPR009057">
    <property type="entry name" value="Homeodomain-like_sf"/>
</dbReference>
<dbReference type="Gene3D" id="1.10.357.10">
    <property type="entry name" value="Tetracycline Repressor, domain 2"/>
    <property type="match status" value="1"/>
</dbReference>
<dbReference type="RefSeq" id="WP_234973723.1">
    <property type="nucleotide sequence ID" value="NZ_FQXR01000021.1"/>
</dbReference>
<dbReference type="GO" id="GO:0003677">
    <property type="term" value="F:DNA binding"/>
    <property type="evidence" value="ECO:0007669"/>
    <property type="project" value="UniProtKB-UniRule"/>
</dbReference>
<feature type="DNA-binding region" description="H-T-H motif" evidence="2">
    <location>
        <begin position="39"/>
        <end position="58"/>
    </location>
</feature>
<accession>A0A1M5Z5S6</accession>
<evidence type="ECO:0000256" key="1">
    <source>
        <dbReference type="ARBA" id="ARBA00023125"/>
    </source>
</evidence>
<evidence type="ECO:0000313" key="4">
    <source>
        <dbReference type="EMBL" id="SHI19504.1"/>
    </source>
</evidence>
<dbReference type="PROSITE" id="PS50977">
    <property type="entry name" value="HTH_TETR_2"/>
    <property type="match status" value="1"/>
</dbReference>
<evidence type="ECO:0000259" key="3">
    <source>
        <dbReference type="PROSITE" id="PS50977"/>
    </source>
</evidence>
<evidence type="ECO:0000256" key="2">
    <source>
        <dbReference type="PROSITE-ProRule" id="PRU00335"/>
    </source>
</evidence>
<keyword evidence="5" id="KW-1185">Reference proteome</keyword>
<feature type="domain" description="HTH tetR-type" evidence="3">
    <location>
        <begin position="16"/>
        <end position="76"/>
    </location>
</feature>
<dbReference type="EMBL" id="FQXR01000021">
    <property type="protein sequence ID" value="SHI19504.1"/>
    <property type="molecule type" value="Genomic_DNA"/>
</dbReference>
<gene>
    <name evidence="4" type="ORF">SAMN02745180_02764</name>
</gene>
<dbReference type="Pfam" id="PF00440">
    <property type="entry name" value="TetR_N"/>
    <property type="match status" value="1"/>
</dbReference>
<dbReference type="STRING" id="1123281.SAMN02745180_02764"/>
<dbReference type="SUPFAM" id="SSF46689">
    <property type="entry name" value="Homeodomain-like"/>
    <property type="match status" value="1"/>
</dbReference>
<proteinExistence type="predicted"/>
<dbReference type="Proteomes" id="UP000184389">
    <property type="component" value="Unassembled WGS sequence"/>
</dbReference>
<dbReference type="SUPFAM" id="SSF48498">
    <property type="entry name" value="Tetracyclin repressor-like, C-terminal domain"/>
    <property type="match status" value="1"/>
</dbReference>
<organism evidence="4 5">
    <name type="scientific">Sporanaerobacter acetigenes DSM 13106</name>
    <dbReference type="NCBI Taxonomy" id="1123281"/>
    <lineage>
        <taxon>Bacteria</taxon>
        <taxon>Bacillati</taxon>
        <taxon>Bacillota</taxon>
        <taxon>Tissierellia</taxon>
        <taxon>Tissierellales</taxon>
        <taxon>Sporanaerobacteraceae</taxon>
        <taxon>Sporanaerobacter</taxon>
    </lineage>
</organism>